<proteinExistence type="predicted"/>
<dbReference type="AlphaFoldDB" id="A0A9N8ZSA5"/>
<comment type="caution">
    <text evidence="1">The sequence shown here is derived from an EMBL/GenBank/DDBJ whole genome shotgun (WGS) entry which is preliminary data.</text>
</comment>
<dbReference type="Proteomes" id="UP000789405">
    <property type="component" value="Unassembled WGS sequence"/>
</dbReference>
<gene>
    <name evidence="1" type="ORF">DERYTH_LOCUS3101</name>
</gene>
<dbReference type="EMBL" id="CAJVPY010001054">
    <property type="protein sequence ID" value="CAG8505121.1"/>
    <property type="molecule type" value="Genomic_DNA"/>
</dbReference>
<accession>A0A9N8ZSA5</accession>
<name>A0A9N8ZSA5_9GLOM</name>
<dbReference type="OrthoDB" id="2440325at2759"/>
<evidence type="ECO:0000313" key="1">
    <source>
        <dbReference type="EMBL" id="CAG8505121.1"/>
    </source>
</evidence>
<organism evidence="1 2">
    <name type="scientific">Dentiscutata erythropus</name>
    <dbReference type="NCBI Taxonomy" id="1348616"/>
    <lineage>
        <taxon>Eukaryota</taxon>
        <taxon>Fungi</taxon>
        <taxon>Fungi incertae sedis</taxon>
        <taxon>Mucoromycota</taxon>
        <taxon>Glomeromycotina</taxon>
        <taxon>Glomeromycetes</taxon>
        <taxon>Diversisporales</taxon>
        <taxon>Gigasporaceae</taxon>
        <taxon>Dentiscutata</taxon>
    </lineage>
</organism>
<evidence type="ECO:0000313" key="2">
    <source>
        <dbReference type="Proteomes" id="UP000789405"/>
    </source>
</evidence>
<protein>
    <submittedName>
        <fullName evidence="1">19640_t:CDS:1</fullName>
    </submittedName>
</protein>
<feature type="non-terminal residue" evidence="1">
    <location>
        <position position="222"/>
    </location>
</feature>
<sequence length="222" mass="25408">MNLMFIYMNVEEEEGSSIKDVDKSDGLMEQKMEIGGDVISKNVSNNESKAFKEDPKPDVPRHGISLINIFWDNIRNGDTSQVGLEKENAEKNDIESNESIAEVDQLLSDMKNGNSEFADIWCDNGTYNVGYCEWDEMTGDEKDEHKKFVCCKVDDLIDFDESDQMNEREPESIFDTFIGNDLIDFRCVAEESVKNDEGKNEIIWESDGNMLRRIGDKNNVEK</sequence>
<keyword evidence="2" id="KW-1185">Reference proteome</keyword>
<reference evidence="1" key="1">
    <citation type="submission" date="2021-06" db="EMBL/GenBank/DDBJ databases">
        <authorList>
            <person name="Kallberg Y."/>
            <person name="Tangrot J."/>
            <person name="Rosling A."/>
        </authorList>
    </citation>
    <scope>NUCLEOTIDE SEQUENCE</scope>
    <source>
        <strain evidence="1">MA453B</strain>
    </source>
</reference>